<protein>
    <submittedName>
        <fullName evidence="2">Uncharacterized protein</fullName>
    </submittedName>
</protein>
<evidence type="ECO:0000313" key="3">
    <source>
        <dbReference type="Proteomes" id="UP000034513"/>
    </source>
</evidence>
<keyword evidence="1" id="KW-0812">Transmembrane</keyword>
<keyword evidence="1" id="KW-1133">Transmembrane helix</keyword>
<name>A0ABR5EG77_LACLC</name>
<comment type="caution">
    <text evidence="2">The sequence shown here is derived from an EMBL/GenBank/DDBJ whole genome shotgun (WGS) entry which is preliminary data.</text>
</comment>
<feature type="transmembrane region" description="Helical" evidence="1">
    <location>
        <begin position="21"/>
        <end position="39"/>
    </location>
</feature>
<evidence type="ECO:0000313" key="2">
    <source>
        <dbReference type="EMBL" id="KKW72227.1"/>
    </source>
</evidence>
<accession>A0ABR5EG77</accession>
<keyword evidence="3" id="KW-1185">Reference proteome</keyword>
<reference evidence="2 3" key="1">
    <citation type="submission" date="2015-04" db="EMBL/GenBank/DDBJ databases">
        <title>Evaluation of non-dairy Lactococcus lactis with potential dairy applications reveals extensive phenotype-genotype disparity.</title>
        <authorList>
            <person name="Cavanagh D."/>
            <person name="Casey A."/>
            <person name="Altermann E."/>
            <person name="Cotter P."/>
            <person name="Fitzgerald G.F."/>
            <person name="McAuliffe O."/>
        </authorList>
    </citation>
    <scope>NUCLEOTIDE SEQUENCE [LARGE SCALE GENOMIC DNA]</scope>
    <source>
        <strain evidence="2 3">DPC6856</strain>
    </source>
</reference>
<dbReference type="EMBL" id="LAVW01000125">
    <property type="protein sequence ID" value="KKW72227.1"/>
    <property type="molecule type" value="Genomic_DNA"/>
</dbReference>
<keyword evidence="1" id="KW-0472">Membrane</keyword>
<sequence>MDLKQLISQKHKNLIKQMKTRALALVFLYAVHMMETLILQEEPRFLFVYGELILNKYASIHWHIFVQENIGRKPHISLYIRES</sequence>
<proteinExistence type="predicted"/>
<dbReference type="Proteomes" id="UP000034513">
    <property type="component" value="Unassembled WGS sequence"/>
</dbReference>
<organism evidence="2 3">
    <name type="scientific">Lactococcus lactis subsp. cremoris</name>
    <name type="common">Streptococcus cremoris</name>
    <dbReference type="NCBI Taxonomy" id="1359"/>
    <lineage>
        <taxon>Bacteria</taxon>
        <taxon>Bacillati</taxon>
        <taxon>Bacillota</taxon>
        <taxon>Bacilli</taxon>
        <taxon>Lactobacillales</taxon>
        <taxon>Streptococcaceae</taxon>
        <taxon>Lactococcus</taxon>
    </lineage>
</organism>
<gene>
    <name evidence="2" type="ORF">VN93_1450</name>
</gene>
<evidence type="ECO:0000256" key="1">
    <source>
        <dbReference type="SAM" id="Phobius"/>
    </source>
</evidence>